<organism evidence="1 2">
    <name type="scientific">Linum trigynum</name>
    <dbReference type="NCBI Taxonomy" id="586398"/>
    <lineage>
        <taxon>Eukaryota</taxon>
        <taxon>Viridiplantae</taxon>
        <taxon>Streptophyta</taxon>
        <taxon>Embryophyta</taxon>
        <taxon>Tracheophyta</taxon>
        <taxon>Spermatophyta</taxon>
        <taxon>Magnoliopsida</taxon>
        <taxon>eudicotyledons</taxon>
        <taxon>Gunneridae</taxon>
        <taxon>Pentapetalae</taxon>
        <taxon>rosids</taxon>
        <taxon>fabids</taxon>
        <taxon>Malpighiales</taxon>
        <taxon>Linaceae</taxon>
        <taxon>Linum</taxon>
    </lineage>
</organism>
<dbReference type="PANTHER" id="PTHR11439:SF470">
    <property type="entry name" value="CYSTEINE-RICH RLK (RECEPTOR-LIKE PROTEIN KINASE) 8"/>
    <property type="match status" value="1"/>
</dbReference>
<dbReference type="AlphaFoldDB" id="A0AAV2DR42"/>
<protein>
    <submittedName>
        <fullName evidence="1">Uncharacterized protein</fullName>
    </submittedName>
</protein>
<evidence type="ECO:0000313" key="2">
    <source>
        <dbReference type="Proteomes" id="UP001497516"/>
    </source>
</evidence>
<name>A0AAV2DR42_9ROSI</name>
<dbReference type="Proteomes" id="UP001497516">
    <property type="component" value="Chromosome 3"/>
</dbReference>
<dbReference type="EMBL" id="OZ034816">
    <property type="protein sequence ID" value="CAL1375992.1"/>
    <property type="molecule type" value="Genomic_DNA"/>
</dbReference>
<evidence type="ECO:0000313" key="1">
    <source>
        <dbReference type="EMBL" id="CAL1375992.1"/>
    </source>
</evidence>
<dbReference type="PANTHER" id="PTHR11439">
    <property type="entry name" value="GAG-POL-RELATED RETROTRANSPOSON"/>
    <property type="match status" value="1"/>
</dbReference>
<sequence>MQSPIQAHEDADVRVLLYLKGSPGRGLYFSASTPLVLTGFCDADWGGCPTTRRSTTGFFITLGDSPISWRTKKQTVVVRSSAEAE</sequence>
<reference evidence="1 2" key="1">
    <citation type="submission" date="2024-04" db="EMBL/GenBank/DDBJ databases">
        <authorList>
            <person name="Fracassetti M."/>
        </authorList>
    </citation>
    <scope>NUCLEOTIDE SEQUENCE [LARGE SCALE GENOMIC DNA]</scope>
</reference>
<accession>A0AAV2DR42</accession>
<proteinExistence type="predicted"/>
<keyword evidence="2" id="KW-1185">Reference proteome</keyword>
<gene>
    <name evidence="1" type="ORF">LTRI10_LOCUS17756</name>
</gene>
<dbReference type="CDD" id="cd09272">
    <property type="entry name" value="RNase_HI_RT_Ty1"/>
    <property type="match status" value="1"/>
</dbReference>